<comment type="similarity">
    <text evidence="1">Belongs to the carbohydrate kinase PfkB family.</text>
</comment>
<evidence type="ECO:0000256" key="5">
    <source>
        <dbReference type="ARBA" id="ARBA00022840"/>
    </source>
</evidence>
<comment type="pathway">
    <text evidence="7">Carbohydrate acid metabolism; 2-dehydro-3-deoxy-D-gluconate degradation; D-glyceraldehyde 3-phosphate and pyruvate from 2-dehydro-3-deoxy-D-gluconate: step 1/2.</text>
</comment>
<dbReference type="SUPFAM" id="SSF53613">
    <property type="entry name" value="Ribokinase-like"/>
    <property type="match status" value="1"/>
</dbReference>
<evidence type="ECO:0000256" key="1">
    <source>
        <dbReference type="ARBA" id="ARBA00010688"/>
    </source>
</evidence>
<dbReference type="PANTHER" id="PTHR43085">
    <property type="entry name" value="HEXOKINASE FAMILY MEMBER"/>
    <property type="match status" value="1"/>
</dbReference>
<dbReference type="KEGG" id="bbet:F8237_02210"/>
<dbReference type="GO" id="GO:0019698">
    <property type="term" value="P:D-galacturonate catabolic process"/>
    <property type="evidence" value="ECO:0007669"/>
    <property type="project" value="TreeGrafter"/>
</dbReference>
<evidence type="ECO:0000256" key="7">
    <source>
        <dbReference type="ARBA" id="ARBA00043951"/>
    </source>
</evidence>
<dbReference type="FunFam" id="3.40.1190.20:FF:000011">
    <property type="entry name" value="2-dehydro-3-deoxygluconokinase, putative"/>
    <property type="match status" value="1"/>
</dbReference>
<evidence type="ECO:0000313" key="17">
    <source>
        <dbReference type="Proteomes" id="UP000325641"/>
    </source>
</evidence>
<evidence type="ECO:0000259" key="15">
    <source>
        <dbReference type="Pfam" id="PF00294"/>
    </source>
</evidence>
<dbReference type="GO" id="GO:0008673">
    <property type="term" value="F:2-dehydro-3-deoxygluconokinase activity"/>
    <property type="evidence" value="ECO:0007669"/>
    <property type="project" value="UniProtKB-EC"/>
</dbReference>
<comment type="catalytic activity">
    <reaction evidence="9">
        <text>2-dehydro-3-deoxy-D-gluconate + ATP = 2-dehydro-3-deoxy-6-phospho-D-gluconate + ADP + H(+)</text>
        <dbReference type="Rhea" id="RHEA:14797"/>
        <dbReference type="ChEBI" id="CHEBI:15378"/>
        <dbReference type="ChEBI" id="CHEBI:30616"/>
        <dbReference type="ChEBI" id="CHEBI:57569"/>
        <dbReference type="ChEBI" id="CHEBI:57990"/>
        <dbReference type="ChEBI" id="CHEBI:456216"/>
        <dbReference type="EC" id="2.7.1.45"/>
    </reaction>
</comment>
<dbReference type="GO" id="GO:0042840">
    <property type="term" value="P:D-glucuronate catabolic process"/>
    <property type="evidence" value="ECO:0007669"/>
    <property type="project" value="TreeGrafter"/>
</dbReference>
<evidence type="ECO:0000256" key="12">
    <source>
        <dbReference type="ARBA" id="ARBA00067931"/>
    </source>
</evidence>
<evidence type="ECO:0000313" key="16">
    <source>
        <dbReference type="EMBL" id="QFI71290.1"/>
    </source>
</evidence>
<evidence type="ECO:0000256" key="6">
    <source>
        <dbReference type="ARBA" id="ARBA00023277"/>
    </source>
</evidence>
<dbReference type="PANTHER" id="PTHR43085:SF15">
    <property type="entry name" value="2-DEHYDRO-3-DEOXYGLUCONOKINASE"/>
    <property type="match status" value="1"/>
</dbReference>
<sequence>MNSLDMTMASVACIGECMVELRQAHGGHSSGQHAGQGGGLYSRGFGGDTLNTAVYLARLEVKVDYLTALGDDALSDEMIAAWTAESIGTRRVVRLPGKLPGLYMIQTDANGERQFFHWRDSAAARQLMNLPETDELLNSLMSYDIVYLSAITLSIYDAAGRDRLFAAITRARLLGTRFVFDTNFRARGWPDRDVAREVFAAAFAAADIVLTSTEDLLALYPGESQEQLMARIPSPELVFRLAEPVSLLRFPGGTSEVRAEPMTKPVVDTTAAGDSFAAAYIAARLAGSDPVEAAQAGHRLASLVICYAGAIIPGYAMPPKKRHRPPTTRQATK</sequence>
<organism evidence="16 17">
    <name type="scientific">Bradyrhizobium betae</name>
    <dbReference type="NCBI Taxonomy" id="244734"/>
    <lineage>
        <taxon>Bacteria</taxon>
        <taxon>Pseudomonadati</taxon>
        <taxon>Pseudomonadota</taxon>
        <taxon>Alphaproteobacteria</taxon>
        <taxon>Hyphomicrobiales</taxon>
        <taxon>Nitrobacteraceae</taxon>
        <taxon>Bradyrhizobium</taxon>
    </lineage>
</organism>
<name>A0A5P6NZ20_9BRAD</name>
<dbReference type="InterPro" id="IPR011611">
    <property type="entry name" value="PfkB_dom"/>
</dbReference>
<keyword evidence="2" id="KW-0808">Transferase</keyword>
<evidence type="ECO:0000256" key="2">
    <source>
        <dbReference type="ARBA" id="ARBA00022679"/>
    </source>
</evidence>
<feature type="domain" description="Carbohydrate kinase PfkB" evidence="15">
    <location>
        <begin position="8"/>
        <end position="312"/>
    </location>
</feature>
<proteinExistence type="inferred from homology"/>
<gene>
    <name evidence="16" type="ORF">F8237_02210</name>
</gene>
<dbReference type="Gene3D" id="3.40.1190.20">
    <property type="match status" value="1"/>
</dbReference>
<evidence type="ECO:0000256" key="8">
    <source>
        <dbReference type="ARBA" id="ARBA00044254"/>
    </source>
</evidence>
<dbReference type="GO" id="GO:0005829">
    <property type="term" value="C:cytosol"/>
    <property type="evidence" value="ECO:0007669"/>
    <property type="project" value="TreeGrafter"/>
</dbReference>
<accession>A0A5P6NZ20</accession>
<evidence type="ECO:0000256" key="14">
    <source>
        <dbReference type="ARBA" id="ARBA00080545"/>
    </source>
</evidence>
<keyword evidence="5" id="KW-0067">ATP-binding</keyword>
<dbReference type="EMBL" id="CP044543">
    <property type="protein sequence ID" value="QFI71290.1"/>
    <property type="molecule type" value="Genomic_DNA"/>
</dbReference>
<dbReference type="Proteomes" id="UP000325641">
    <property type="component" value="Chromosome"/>
</dbReference>
<keyword evidence="6" id="KW-0119">Carbohydrate metabolism</keyword>
<dbReference type="GO" id="GO:0006974">
    <property type="term" value="P:DNA damage response"/>
    <property type="evidence" value="ECO:0007669"/>
    <property type="project" value="TreeGrafter"/>
</dbReference>
<dbReference type="GO" id="GO:0005524">
    <property type="term" value="F:ATP binding"/>
    <property type="evidence" value="ECO:0007669"/>
    <property type="project" value="UniProtKB-KW"/>
</dbReference>
<evidence type="ECO:0000256" key="11">
    <source>
        <dbReference type="ARBA" id="ARBA00066369"/>
    </source>
</evidence>
<dbReference type="EC" id="2.7.1.45" evidence="11"/>
<evidence type="ECO:0000256" key="13">
    <source>
        <dbReference type="ARBA" id="ARBA00075711"/>
    </source>
</evidence>
<evidence type="ECO:0000256" key="9">
    <source>
        <dbReference type="ARBA" id="ARBA00050729"/>
    </source>
</evidence>
<evidence type="ECO:0000256" key="3">
    <source>
        <dbReference type="ARBA" id="ARBA00022741"/>
    </source>
</evidence>
<dbReference type="OrthoDB" id="9776822at2"/>
<evidence type="ECO:0000256" key="10">
    <source>
        <dbReference type="ARBA" id="ARBA00054997"/>
    </source>
</evidence>
<reference evidence="17" key="1">
    <citation type="submission" date="2019-10" db="EMBL/GenBank/DDBJ databases">
        <title>Complete Genome Sequence of Bradyrhizobium betae type strain PL7HG1T.</title>
        <authorList>
            <person name="Bromfield E.S.P."/>
            <person name="Cloutier S."/>
        </authorList>
    </citation>
    <scope>NUCLEOTIDE SEQUENCE [LARGE SCALE GENOMIC DNA]</scope>
    <source>
        <strain evidence="17">PL7HG1</strain>
    </source>
</reference>
<keyword evidence="4 16" id="KW-0418">Kinase</keyword>
<dbReference type="InterPro" id="IPR002173">
    <property type="entry name" value="Carboh/pur_kinase_PfkB_CS"/>
</dbReference>
<keyword evidence="3" id="KW-0547">Nucleotide-binding</keyword>
<dbReference type="InterPro" id="IPR050306">
    <property type="entry name" value="PfkB_Carbo_kinase"/>
</dbReference>
<dbReference type="CDD" id="cd01166">
    <property type="entry name" value="KdgK"/>
    <property type="match status" value="1"/>
</dbReference>
<dbReference type="PROSITE" id="PS00584">
    <property type="entry name" value="PFKB_KINASES_2"/>
    <property type="match status" value="1"/>
</dbReference>
<dbReference type="Pfam" id="PF00294">
    <property type="entry name" value="PfkB"/>
    <property type="match status" value="1"/>
</dbReference>
<comment type="function">
    <text evidence="10">Catalyzes the phosphorylation of 2-keto-3-deoxygluconate (KDG) to produce 2-keto-3-deoxy-6-phosphogluconate (KDPG).</text>
</comment>
<evidence type="ECO:0000256" key="4">
    <source>
        <dbReference type="ARBA" id="ARBA00022777"/>
    </source>
</evidence>
<protein>
    <recommendedName>
        <fullName evidence="12">2-dehydro-3-deoxygluconokinase</fullName>
        <ecNumber evidence="11">2.7.1.45</ecNumber>
    </recommendedName>
    <alternativeName>
        <fullName evidence="13">2-keto-3-deoxygluconokinase</fullName>
    </alternativeName>
    <alternativeName>
        <fullName evidence="14">3-deoxy-2-oxo-D-gluconate kinase</fullName>
    </alternativeName>
    <alternativeName>
        <fullName evidence="8">KDG kinase</fullName>
    </alternativeName>
</protein>
<dbReference type="AlphaFoldDB" id="A0A5P6NZ20"/>
<dbReference type="InterPro" id="IPR029056">
    <property type="entry name" value="Ribokinase-like"/>
</dbReference>